<keyword evidence="6" id="KW-1185">Reference proteome</keyword>
<dbReference type="GO" id="GO:0051304">
    <property type="term" value="P:chromosome separation"/>
    <property type="evidence" value="ECO:0007669"/>
    <property type="project" value="InterPro"/>
</dbReference>
<dbReference type="SUPFAM" id="SSF46785">
    <property type="entry name" value="Winged helix' DNA-binding domain"/>
    <property type="match status" value="2"/>
</dbReference>
<name>E4QDI5_CALH1</name>
<dbReference type="OrthoDB" id="9806226at2"/>
<organism evidence="5 6">
    <name type="scientific">Caldicellulosiruptor hydrothermalis (strain DSM 18901 / VKM B-2411 / 108)</name>
    <dbReference type="NCBI Taxonomy" id="632292"/>
    <lineage>
        <taxon>Bacteria</taxon>
        <taxon>Bacillati</taxon>
        <taxon>Bacillota</taxon>
        <taxon>Bacillota incertae sedis</taxon>
        <taxon>Caldicellulosiruptorales</taxon>
        <taxon>Caldicellulosiruptoraceae</taxon>
        <taxon>Caldicellulosiruptor</taxon>
    </lineage>
</organism>
<dbReference type="PIRSF" id="PIRSF019345">
    <property type="entry name" value="ScpB"/>
    <property type="match status" value="1"/>
</dbReference>
<keyword evidence="3" id="KW-0159">Chromosome partition</keyword>
<evidence type="ECO:0000313" key="5">
    <source>
        <dbReference type="EMBL" id="ADQ07603.1"/>
    </source>
</evidence>
<dbReference type="KEGG" id="chd:Calhy_1893"/>
<dbReference type="Pfam" id="PF04079">
    <property type="entry name" value="SMC_ScpB"/>
    <property type="match status" value="1"/>
</dbReference>
<dbReference type="AlphaFoldDB" id="E4QDI5"/>
<dbReference type="PANTHER" id="PTHR34298">
    <property type="entry name" value="SEGREGATION AND CONDENSATION PROTEIN B"/>
    <property type="match status" value="1"/>
</dbReference>
<protein>
    <submittedName>
        <fullName evidence="5">Chromosome segregation and condensation protein, ScpB</fullName>
    </submittedName>
</protein>
<dbReference type="InterPro" id="IPR005234">
    <property type="entry name" value="ScpB_csome_segregation"/>
</dbReference>
<dbReference type="EMBL" id="CP002219">
    <property type="protein sequence ID" value="ADQ07603.1"/>
    <property type="molecule type" value="Genomic_DNA"/>
</dbReference>
<dbReference type="NCBIfam" id="TIGR00281">
    <property type="entry name" value="SMC-Scp complex subunit ScpB"/>
    <property type="match status" value="1"/>
</dbReference>
<dbReference type="RefSeq" id="WP_013403756.1">
    <property type="nucleotide sequence ID" value="NC_014652.1"/>
</dbReference>
<dbReference type="STRING" id="632292.Calhy_1893"/>
<evidence type="ECO:0000256" key="3">
    <source>
        <dbReference type="ARBA" id="ARBA00022829"/>
    </source>
</evidence>
<dbReference type="GO" id="GO:0051301">
    <property type="term" value="P:cell division"/>
    <property type="evidence" value="ECO:0007669"/>
    <property type="project" value="UniProtKB-KW"/>
</dbReference>
<proteinExistence type="predicted"/>
<evidence type="ECO:0000256" key="2">
    <source>
        <dbReference type="ARBA" id="ARBA00022618"/>
    </source>
</evidence>
<accession>E4QDI5</accession>
<keyword evidence="4" id="KW-0131">Cell cycle</keyword>
<keyword evidence="2" id="KW-0132">Cell division</keyword>
<gene>
    <name evidence="5" type="ordered locus">Calhy_1893</name>
</gene>
<reference key="1">
    <citation type="submission" date="2010-09" db="EMBL/GenBank/DDBJ databases">
        <title>Complete sequence of Caldicellulosiruptor hydrothermalis 108.</title>
        <authorList>
            <consortium name="US DOE Joint Genome Institute"/>
            <person name="Lucas S."/>
            <person name="Copeland A."/>
            <person name="Lapidus A."/>
            <person name="Cheng J.-F."/>
            <person name="Bruce D."/>
            <person name="Goodwin L."/>
            <person name="Pitluck S."/>
            <person name="Davenport K."/>
            <person name="Detter J.C."/>
            <person name="Han C."/>
            <person name="Tapia R."/>
            <person name="Land M."/>
            <person name="Hauser L."/>
            <person name="Chang Y.-J."/>
            <person name="Jeffries C."/>
            <person name="Kyrpides N."/>
            <person name="Ivanova N."/>
            <person name="Mikhailova N."/>
            <person name="Blumer-Schuette S.E."/>
            <person name="Kelly R.M."/>
            <person name="Woyke T."/>
        </authorList>
    </citation>
    <scope>NUCLEOTIDE SEQUENCE</scope>
    <source>
        <strain>108</strain>
    </source>
</reference>
<keyword evidence="1" id="KW-0963">Cytoplasm</keyword>
<evidence type="ECO:0000256" key="1">
    <source>
        <dbReference type="ARBA" id="ARBA00022490"/>
    </source>
</evidence>
<evidence type="ECO:0000256" key="4">
    <source>
        <dbReference type="ARBA" id="ARBA00023306"/>
    </source>
</evidence>
<dbReference type="InterPro" id="IPR036390">
    <property type="entry name" value="WH_DNA-bd_sf"/>
</dbReference>
<dbReference type="eggNOG" id="COG1386">
    <property type="taxonomic scope" value="Bacteria"/>
</dbReference>
<dbReference type="PANTHER" id="PTHR34298:SF2">
    <property type="entry name" value="SEGREGATION AND CONDENSATION PROTEIN B"/>
    <property type="match status" value="1"/>
</dbReference>
<dbReference type="InterPro" id="IPR036388">
    <property type="entry name" value="WH-like_DNA-bd_sf"/>
</dbReference>
<dbReference type="HOGENOM" id="CLU_045647_5_3_9"/>
<evidence type="ECO:0000313" key="6">
    <source>
        <dbReference type="Proteomes" id="UP000006890"/>
    </source>
</evidence>
<sequence length="181" mass="20519">MVMEAAKIKSVVESILFLAAEPLDVQKLAKILGVEYQEVKNCVEQLKQEYLQQNRGFLITEQENGYVLVTNPENSGYIREYFDLEQKYVSLSQAAYEVLSIVALKGPITRQEIEKIRGVSSENVIKSLIEKGLIREAGRLDTIGKPALYEVTSLFYTSLGIKDLEELKEKILKIQQEDTSI</sequence>
<dbReference type="Proteomes" id="UP000006890">
    <property type="component" value="Chromosome"/>
</dbReference>
<dbReference type="Gene3D" id="1.10.10.10">
    <property type="entry name" value="Winged helix-like DNA-binding domain superfamily/Winged helix DNA-binding domain"/>
    <property type="match status" value="2"/>
</dbReference>
<reference evidence="5 6" key="2">
    <citation type="journal article" date="2011" name="J. Bacteriol.">
        <title>Complete genome sequences for the anaerobic, extremely thermophilic plant biomass-degrading bacteria Caldicellulosiruptor hydrothermalis, Caldicellulosiruptor kristjanssonii, Caldicellulosiruptor kronotskyensis, Caldicellulosiruptor owensenis, and Caldicellulosiruptor lactoaceticus.</title>
        <authorList>
            <person name="Blumer-Schuette S.E."/>
            <person name="Ozdemir I."/>
            <person name="Mistry D."/>
            <person name="Lucas S."/>
            <person name="Lapidus A."/>
            <person name="Cheng J.F."/>
            <person name="Goodwin L.A."/>
            <person name="Pitluck S."/>
            <person name="Land M.L."/>
            <person name="Hauser L.J."/>
            <person name="Woyke T."/>
            <person name="Mikhailova N."/>
            <person name="Pati A."/>
            <person name="Kyrpides N.C."/>
            <person name="Ivanova N."/>
            <person name="Detter J.C."/>
            <person name="Walston-Davenport K."/>
            <person name="Han S."/>
            <person name="Adams M.W."/>
            <person name="Kelly R.M."/>
        </authorList>
    </citation>
    <scope>NUCLEOTIDE SEQUENCE [LARGE SCALE GENOMIC DNA]</scope>
    <source>
        <strain evidence="6">DSM 18901 / VKM B-2411 / 108</strain>
    </source>
</reference>